<keyword evidence="3" id="KW-1185">Reference proteome</keyword>
<protein>
    <submittedName>
        <fullName evidence="2">Uncharacterized protein</fullName>
    </submittedName>
</protein>
<gene>
    <name evidence="2" type="ORF">PUN28_001828</name>
</gene>
<comment type="caution">
    <text evidence="2">The sequence shown here is derived from an EMBL/GenBank/DDBJ whole genome shotgun (WGS) entry which is preliminary data.</text>
</comment>
<dbReference type="EMBL" id="JADYXP020000002">
    <property type="protein sequence ID" value="KAL0129838.1"/>
    <property type="molecule type" value="Genomic_DNA"/>
</dbReference>
<dbReference type="Proteomes" id="UP001430953">
    <property type="component" value="Unassembled WGS sequence"/>
</dbReference>
<keyword evidence="1" id="KW-1133">Transmembrane helix</keyword>
<organism evidence="2 3">
    <name type="scientific">Cardiocondyla obscurior</name>
    <dbReference type="NCBI Taxonomy" id="286306"/>
    <lineage>
        <taxon>Eukaryota</taxon>
        <taxon>Metazoa</taxon>
        <taxon>Ecdysozoa</taxon>
        <taxon>Arthropoda</taxon>
        <taxon>Hexapoda</taxon>
        <taxon>Insecta</taxon>
        <taxon>Pterygota</taxon>
        <taxon>Neoptera</taxon>
        <taxon>Endopterygota</taxon>
        <taxon>Hymenoptera</taxon>
        <taxon>Apocrita</taxon>
        <taxon>Aculeata</taxon>
        <taxon>Formicoidea</taxon>
        <taxon>Formicidae</taxon>
        <taxon>Myrmicinae</taxon>
        <taxon>Cardiocondyla</taxon>
    </lineage>
</organism>
<feature type="transmembrane region" description="Helical" evidence="1">
    <location>
        <begin position="55"/>
        <end position="79"/>
    </location>
</feature>
<evidence type="ECO:0000313" key="2">
    <source>
        <dbReference type="EMBL" id="KAL0129838.1"/>
    </source>
</evidence>
<reference evidence="2 3" key="1">
    <citation type="submission" date="2023-03" db="EMBL/GenBank/DDBJ databases">
        <title>High recombination rates correlate with genetic variation in Cardiocondyla obscurior ants.</title>
        <authorList>
            <person name="Errbii M."/>
        </authorList>
    </citation>
    <scope>NUCLEOTIDE SEQUENCE [LARGE SCALE GENOMIC DNA]</scope>
    <source>
        <strain evidence="2">Alpha-2009</strain>
        <tissue evidence="2">Whole body</tissue>
    </source>
</reference>
<keyword evidence="1" id="KW-0812">Transmembrane</keyword>
<accession>A0AAW2GRK5</accession>
<sequence>MPLCSSQRRYDIKNGLRDGREPKISLPCHLSPREKNLFYLNYLDNRVYLQCKNSFSLFFVIIDLLQYLLEIFIAMLNYLKGFGQLQV</sequence>
<proteinExistence type="predicted"/>
<dbReference type="AlphaFoldDB" id="A0AAW2GRK5"/>
<evidence type="ECO:0000256" key="1">
    <source>
        <dbReference type="SAM" id="Phobius"/>
    </source>
</evidence>
<name>A0AAW2GRK5_9HYME</name>
<evidence type="ECO:0000313" key="3">
    <source>
        <dbReference type="Proteomes" id="UP001430953"/>
    </source>
</evidence>
<keyword evidence="1" id="KW-0472">Membrane</keyword>